<dbReference type="GO" id="GO:0016485">
    <property type="term" value="P:protein processing"/>
    <property type="evidence" value="ECO:0007669"/>
    <property type="project" value="InterPro"/>
</dbReference>
<organism evidence="8 9">
    <name type="scientific">Ridgeia piscesae</name>
    <name type="common">Tubeworm</name>
    <dbReference type="NCBI Taxonomy" id="27915"/>
    <lineage>
        <taxon>Eukaryota</taxon>
        <taxon>Metazoa</taxon>
        <taxon>Spiralia</taxon>
        <taxon>Lophotrochozoa</taxon>
        <taxon>Annelida</taxon>
        <taxon>Polychaeta</taxon>
        <taxon>Sedentaria</taxon>
        <taxon>Canalipalpata</taxon>
        <taxon>Sabellida</taxon>
        <taxon>Siboglinidae</taxon>
        <taxon>Ridgeia</taxon>
    </lineage>
</organism>
<feature type="transmembrane region" description="Helical" evidence="7">
    <location>
        <begin position="6"/>
        <end position="26"/>
    </location>
</feature>
<comment type="subcellular location">
    <subcellularLocation>
        <location evidence="1">Membrane</location>
        <topology evidence="1">Multi-pass membrane protein</topology>
    </subcellularLocation>
</comment>
<comment type="caution">
    <text evidence="8">The sequence shown here is derived from an EMBL/GenBank/DDBJ whole genome shotgun (WGS) entry which is preliminary data.</text>
</comment>
<evidence type="ECO:0000256" key="5">
    <source>
        <dbReference type="ARBA" id="ARBA00022989"/>
    </source>
</evidence>
<evidence type="ECO:0000256" key="4">
    <source>
        <dbReference type="ARBA" id="ARBA00022976"/>
    </source>
</evidence>
<keyword evidence="4" id="KW-0914">Notch signaling pathway</keyword>
<evidence type="ECO:0000256" key="3">
    <source>
        <dbReference type="ARBA" id="ARBA00022692"/>
    </source>
</evidence>
<protein>
    <recommendedName>
        <fullName evidence="10">Gamma-secretase subunit Aph-1</fullName>
    </recommendedName>
</protein>
<evidence type="ECO:0000313" key="9">
    <source>
        <dbReference type="Proteomes" id="UP001209878"/>
    </source>
</evidence>
<feature type="transmembrane region" description="Helical" evidence="7">
    <location>
        <begin position="63"/>
        <end position="84"/>
    </location>
</feature>
<dbReference type="Proteomes" id="UP001209878">
    <property type="component" value="Unassembled WGS sequence"/>
</dbReference>
<dbReference type="AlphaFoldDB" id="A0AAD9L0J1"/>
<evidence type="ECO:0000256" key="1">
    <source>
        <dbReference type="ARBA" id="ARBA00004141"/>
    </source>
</evidence>
<comment type="similarity">
    <text evidence="2">Belongs to the APH-1 family.</text>
</comment>
<dbReference type="InterPro" id="IPR009294">
    <property type="entry name" value="Aph-1"/>
</dbReference>
<evidence type="ECO:0000313" key="8">
    <source>
        <dbReference type="EMBL" id="KAK2180740.1"/>
    </source>
</evidence>
<feature type="transmembrane region" description="Helical" evidence="7">
    <location>
        <begin position="154"/>
        <end position="177"/>
    </location>
</feature>
<keyword evidence="6 7" id="KW-0472">Membrane</keyword>
<gene>
    <name evidence="8" type="ORF">NP493_429g02039</name>
</gene>
<name>A0AAD9L0J1_RIDPI</name>
<evidence type="ECO:0000256" key="2">
    <source>
        <dbReference type="ARBA" id="ARBA00005577"/>
    </source>
</evidence>
<feature type="transmembrane region" description="Helical" evidence="7">
    <location>
        <begin position="115"/>
        <end position="134"/>
    </location>
</feature>
<dbReference type="GO" id="GO:0016020">
    <property type="term" value="C:membrane"/>
    <property type="evidence" value="ECO:0007669"/>
    <property type="project" value="UniProtKB-SubCell"/>
</dbReference>
<sequence length="252" mass="27759">MTMMEYVGCGFIAFGLPAALFIVTIARDPLRVLVLMASAFFWLVSLLLSSMLWFAVVPLREKLVFGVVFSVLFQELFRFFFFLLMKKAHAGLNKLLERDTSAQPDSLTLVHNRHLLAYVSGLGFGIIGGAFSMVNVLADMSGPGTIGLKGDSSLFFIVSALATLCFVLLHTFWGIIFFDGMNRDRLNQVAAVVACHMLVSCMSLLNQLDPPVYLGSMITMYIMMIVMGVWAFIIAGGQLGKIPELLPCVHNV</sequence>
<dbReference type="EMBL" id="JAODUO010000429">
    <property type="protein sequence ID" value="KAK2180740.1"/>
    <property type="molecule type" value="Genomic_DNA"/>
</dbReference>
<accession>A0AAD9L0J1</accession>
<evidence type="ECO:0008006" key="10">
    <source>
        <dbReference type="Google" id="ProtNLM"/>
    </source>
</evidence>
<dbReference type="PANTHER" id="PTHR12889">
    <property type="entry name" value="GAMMA-SECRETASE SUBUNIT APH-1"/>
    <property type="match status" value="1"/>
</dbReference>
<evidence type="ECO:0000256" key="7">
    <source>
        <dbReference type="SAM" id="Phobius"/>
    </source>
</evidence>
<dbReference type="Pfam" id="PF06105">
    <property type="entry name" value="Aph-1"/>
    <property type="match status" value="1"/>
</dbReference>
<evidence type="ECO:0000256" key="6">
    <source>
        <dbReference type="ARBA" id="ARBA00023136"/>
    </source>
</evidence>
<feature type="transmembrane region" description="Helical" evidence="7">
    <location>
        <begin position="212"/>
        <end position="235"/>
    </location>
</feature>
<reference evidence="8" key="1">
    <citation type="journal article" date="2023" name="Mol. Biol. Evol.">
        <title>Third-Generation Sequencing Reveals the Adaptive Role of the Epigenome in Three Deep-Sea Polychaetes.</title>
        <authorList>
            <person name="Perez M."/>
            <person name="Aroh O."/>
            <person name="Sun Y."/>
            <person name="Lan Y."/>
            <person name="Juniper S.K."/>
            <person name="Young C.R."/>
            <person name="Angers B."/>
            <person name="Qian P.Y."/>
        </authorList>
    </citation>
    <scope>NUCLEOTIDE SEQUENCE</scope>
    <source>
        <strain evidence="8">R07B-5</strain>
    </source>
</reference>
<feature type="transmembrane region" description="Helical" evidence="7">
    <location>
        <begin position="33"/>
        <end position="57"/>
    </location>
</feature>
<feature type="transmembrane region" description="Helical" evidence="7">
    <location>
        <begin position="189"/>
        <end position="206"/>
    </location>
</feature>
<keyword evidence="3 7" id="KW-0812">Transmembrane</keyword>
<dbReference type="GO" id="GO:0007219">
    <property type="term" value="P:Notch signaling pathway"/>
    <property type="evidence" value="ECO:0007669"/>
    <property type="project" value="UniProtKB-KW"/>
</dbReference>
<proteinExistence type="inferred from homology"/>
<keyword evidence="5 7" id="KW-1133">Transmembrane helix</keyword>
<keyword evidence="9" id="KW-1185">Reference proteome</keyword>